<reference evidence="2 3" key="1">
    <citation type="journal article" date="2020" name="Extremophiles">
        <title>Genomic analysis of Caldalkalibacillus thermarum TA2.A1 reveals aerobic alkaliphilic metabolism and evolutionary hallmarks linking alkaliphilic bacteria and plant life.</title>
        <authorList>
            <person name="de Jong S.I."/>
            <person name="van den Broek M.A."/>
            <person name="Merkel A.Y."/>
            <person name="de la Torre Cortes P."/>
            <person name="Kalamorz F."/>
            <person name="Cook G.M."/>
            <person name="van Loosdrecht M.C.M."/>
            <person name="McMillan D.G.G."/>
        </authorList>
    </citation>
    <scope>NUCLEOTIDE SEQUENCE [LARGE SCALE GENOMIC DNA]</scope>
    <source>
        <strain evidence="2 3">TA2.A1</strain>
    </source>
</reference>
<feature type="transmembrane region" description="Helical" evidence="1">
    <location>
        <begin position="206"/>
        <end position="227"/>
    </location>
</feature>
<dbReference type="PANTHER" id="PTHR43471">
    <property type="entry name" value="ABC TRANSPORTER PERMEASE"/>
    <property type="match status" value="1"/>
</dbReference>
<dbReference type="Proteomes" id="UP000825179">
    <property type="component" value="Chromosome"/>
</dbReference>
<feature type="transmembrane region" description="Helical" evidence="1">
    <location>
        <begin position="178"/>
        <end position="199"/>
    </location>
</feature>
<sequence length="336" mass="37328">MSWRQVNEDQAKHQETKAQEPPHPFWVLVQKEVTDHMRSWRYLILLAILVLTCMGSLYTALMSIRDAVSQEGPEVGFVFLKLFTASDGSLPPFITFVGFLGPLLGITLGFDAVNSELNKRTLIRVLSQPVPRDYVINAKFVGALIMIALLFFALGFLVMGLGLMMIGIPPTPEEFLRILAFLVLSVVYVAFWLNLSILFSIRFRQAATSALASIAVWLFFSVFYQLIVNMIGLARANTGLAPEASASVEQIQLVQALLRLSPNHLFSEATMTLLVPSIRSLGPLTMEQVYGALPTPLPLGQSLLLVWPQVTALVAVSMLCFAFSYVSFMRQDIRAR</sequence>
<keyword evidence="1" id="KW-0812">Transmembrane</keyword>
<proteinExistence type="predicted"/>
<feature type="transmembrane region" description="Helical" evidence="1">
    <location>
        <begin position="134"/>
        <end position="166"/>
    </location>
</feature>
<dbReference type="EMBL" id="CP082237">
    <property type="protein sequence ID" value="QZT35344.1"/>
    <property type="molecule type" value="Genomic_DNA"/>
</dbReference>
<protein>
    <submittedName>
        <fullName evidence="2">ABC transporter permease</fullName>
    </submittedName>
</protein>
<feature type="transmembrane region" description="Helical" evidence="1">
    <location>
        <begin position="40"/>
        <end position="61"/>
    </location>
</feature>
<evidence type="ECO:0000256" key="1">
    <source>
        <dbReference type="SAM" id="Phobius"/>
    </source>
</evidence>
<dbReference type="OrthoDB" id="9795677at2"/>
<evidence type="ECO:0000313" key="2">
    <source>
        <dbReference type="EMBL" id="QZT35344.1"/>
    </source>
</evidence>
<feature type="transmembrane region" description="Helical" evidence="1">
    <location>
        <begin position="306"/>
        <end position="328"/>
    </location>
</feature>
<dbReference type="GO" id="GO:0140359">
    <property type="term" value="F:ABC-type transporter activity"/>
    <property type="evidence" value="ECO:0007669"/>
    <property type="project" value="InterPro"/>
</dbReference>
<dbReference type="AlphaFoldDB" id="A0A8X8IBN1"/>
<accession>A0A8X8IBN1</accession>
<name>A0A8X8IBN1_CALTT</name>
<dbReference type="KEGG" id="cthu:HUR95_06925"/>
<evidence type="ECO:0000313" key="3">
    <source>
        <dbReference type="Proteomes" id="UP000825179"/>
    </source>
</evidence>
<keyword evidence="3" id="KW-1185">Reference proteome</keyword>
<gene>
    <name evidence="2" type="ORF">HUR95_06925</name>
</gene>
<dbReference type="GO" id="GO:0005886">
    <property type="term" value="C:plasma membrane"/>
    <property type="evidence" value="ECO:0007669"/>
    <property type="project" value="UniProtKB-SubCell"/>
</dbReference>
<dbReference type="Pfam" id="PF12679">
    <property type="entry name" value="ABC2_membrane_2"/>
    <property type="match status" value="1"/>
</dbReference>
<keyword evidence="1" id="KW-1133">Transmembrane helix</keyword>
<feature type="transmembrane region" description="Helical" evidence="1">
    <location>
        <begin position="93"/>
        <end position="113"/>
    </location>
</feature>
<dbReference type="PANTHER" id="PTHR43471:SF14">
    <property type="entry name" value="ABC-2 TYPE TRANSPORT SYSTEM PERMEASE PROTEIN"/>
    <property type="match status" value="1"/>
</dbReference>
<keyword evidence="1" id="KW-0472">Membrane</keyword>
<organism evidence="2 3">
    <name type="scientific">Caldalkalibacillus thermarum (strain TA2.A1)</name>
    <dbReference type="NCBI Taxonomy" id="986075"/>
    <lineage>
        <taxon>Bacteria</taxon>
        <taxon>Bacillati</taxon>
        <taxon>Bacillota</taxon>
        <taxon>Bacilli</taxon>
        <taxon>Bacillales</taxon>
        <taxon>Bacillaceae</taxon>
        <taxon>Caldalkalibacillus</taxon>
    </lineage>
</organism>